<dbReference type="Proteomes" id="UP001372338">
    <property type="component" value="Unassembled WGS sequence"/>
</dbReference>
<accession>A0AAN9HYR0</accession>
<protein>
    <submittedName>
        <fullName evidence="1">Uncharacterized protein</fullName>
    </submittedName>
</protein>
<gene>
    <name evidence="1" type="ORF">RIF29_27417</name>
</gene>
<organism evidence="1 2">
    <name type="scientific">Crotalaria pallida</name>
    <name type="common">Smooth rattlebox</name>
    <name type="synonym">Crotalaria striata</name>
    <dbReference type="NCBI Taxonomy" id="3830"/>
    <lineage>
        <taxon>Eukaryota</taxon>
        <taxon>Viridiplantae</taxon>
        <taxon>Streptophyta</taxon>
        <taxon>Embryophyta</taxon>
        <taxon>Tracheophyta</taxon>
        <taxon>Spermatophyta</taxon>
        <taxon>Magnoliopsida</taxon>
        <taxon>eudicotyledons</taxon>
        <taxon>Gunneridae</taxon>
        <taxon>Pentapetalae</taxon>
        <taxon>rosids</taxon>
        <taxon>fabids</taxon>
        <taxon>Fabales</taxon>
        <taxon>Fabaceae</taxon>
        <taxon>Papilionoideae</taxon>
        <taxon>50 kb inversion clade</taxon>
        <taxon>genistoids sensu lato</taxon>
        <taxon>core genistoids</taxon>
        <taxon>Crotalarieae</taxon>
        <taxon>Crotalaria</taxon>
    </lineage>
</organism>
<dbReference type="AlphaFoldDB" id="A0AAN9HYR0"/>
<name>A0AAN9HYR0_CROPI</name>
<dbReference type="EMBL" id="JAYWIO010000005">
    <property type="protein sequence ID" value="KAK7261113.1"/>
    <property type="molecule type" value="Genomic_DNA"/>
</dbReference>
<proteinExistence type="predicted"/>
<comment type="caution">
    <text evidence="1">The sequence shown here is derived from an EMBL/GenBank/DDBJ whole genome shotgun (WGS) entry which is preliminary data.</text>
</comment>
<reference evidence="1 2" key="1">
    <citation type="submission" date="2024-01" db="EMBL/GenBank/DDBJ databases">
        <title>The genomes of 5 underutilized Papilionoideae crops provide insights into root nodulation and disease resistanc.</title>
        <authorList>
            <person name="Yuan L."/>
        </authorList>
    </citation>
    <scope>NUCLEOTIDE SEQUENCE [LARGE SCALE GENOMIC DNA]</scope>
    <source>
        <strain evidence="1">ZHUSHIDOU_FW_LH</strain>
        <tissue evidence="1">Leaf</tissue>
    </source>
</reference>
<evidence type="ECO:0000313" key="2">
    <source>
        <dbReference type="Proteomes" id="UP001372338"/>
    </source>
</evidence>
<sequence length="106" mass="11865">MVANLSVLIRGVANMVRKDYNRQILESTPIVAHIDNHFLFFTVVTTTQDYSTCVELRACATTLTQYKKGTPLLLPAVSITKRTESHHSLCSSLTVKPCFLFSFEPS</sequence>
<keyword evidence="2" id="KW-1185">Reference proteome</keyword>
<evidence type="ECO:0000313" key="1">
    <source>
        <dbReference type="EMBL" id="KAK7261113.1"/>
    </source>
</evidence>